<organism evidence="8 9">
    <name type="scientific">Caulobacter segnis</name>
    <dbReference type="NCBI Taxonomy" id="88688"/>
    <lineage>
        <taxon>Bacteria</taxon>
        <taxon>Pseudomonadati</taxon>
        <taxon>Pseudomonadota</taxon>
        <taxon>Alphaproteobacteria</taxon>
        <taxon>Caulobacterales</taxon>
        <taxon>Caulobacteraceae</taxon>
        <taxon>Caulobacter</taxon>
    </lineage>
</organism>
<feature type="domain" description="O-antigen ligase-related" evidence="7">
    <location>
        <begin position="247"/>
        <end position="397"/>
    </location>
</feature>
<feature type="transmembrane region" description="Helical" evidence="6">
    <location>
        <begin position="149"/>
        <end position="169"/>
    </location>
</feature>
<feature type="region of interest" description="Disordered" evidence="5">
    <location>
        <begin position="476"/>
        <end position="496"/>
    </location>
</feature>
<feature type="transmembrane region" description="Helical" evidence="6">
    <location>
        <begin position="58"/>
        <end position="77"/>
    </location>
</feature>
<comment type="subcellular location">
    <subcellularLocation>
        <location evidence="1">Membrane</location>
        <topology evidence="1">Multi-pass membrane protein</topology>
    </subcellularLocation>
</comment>
<name>A0ABN5ISQ7_9CAUL</name>
<protein>
    <submittedName>
        <fullName evidence="8">O-antigen ligase family protein</fullName>
    </submittedName>
</protein>
<dbReference type="GO" id="GO:0016874">
    <property type="term" value="F:ligase activity"/>
    <property type="evidence" value="ECO:0007669"/>
    <property type="project" value="UniProtKB-KW"/>
</dbReference>
<evidence type="ECO:0000256" key="5">
    <source>
        <dbReference type="SAM" id="MobiDB-lite"/>
    </source>
</evidence>
<evidence type="ECO:0000256" key="4">
    <source>
        <dbReference type="ARBA" id="ARBA00023136"/>
    </source>
</evidence>
<evidence type="ECO:0000313" key="8">
    <source>
        <dbReference type="EMBL" id="AVQ02074.1"/>
    </source>
</evidence>
<keyword evidence="8" id="KW-0436">Ligase</keyword>
<feature type="transmembrane region" description="Helical" evidence="6">
    <location>
        <begin position="386"/>
        <end position="406"/>
    </location>
</feature>
<proteinExistence type="predicted"/>
<feature type="transmembrane region" description="Helical" evidence="6">
    <location>
        <begin position="241"/>
        <end position="258"/>
    </location>
</feature>
<evidence type="ECO:0000256" key="1">
    <source>
        <dbReference type="ARBA" id="ARBA00004141"/>
    </source>
</evidence>
<dbReference type="EMBL" id="CP027850">
    <property type="protein sequence ID" value="AVQ02074.1"/>
    <property type="molecule type" value="Genomic_DNA"/>
</dbReference>
<feature type="transmembrane region" description="Helical" evidence="6">
    <location>
        <begin position="97"/>
        <end position="113"/>
    </location>
</feature>
<evidence type="ECO:0000259" key="7">
    <source>
        <dbReference type="Pfam" id="PF04932"/>
    </source>
</evidence>
<evidence type="ECO:0000256" key="3">
    <source>
        <dbReference type="ARBA" id="ARBA00022989"/>
    </source>
</evidence>
<feature type="transmembrane region" description="Helical" evidence="6">
    <location>
        <begin position="288"/>
        <end position="309"/>
    </location>
</feature>
<keyword evidence="9" id="KW-1185">Reference proteome</keyword>
<feature type="transmembrane region" description="Helical" evidence="6">
    <location>
        <begin position="450"/>
        <end position="469"/>
    </location>
</feature>
<feature type="transmembrane region" description="Helical" evidence="6">
    <location>
        <begin position="264"/>
        <end position="281"/>
    </location>
</feature>
<gene>
    <name evidence="8" type="ORF">B7G68_09590</name>
</gene>
<feature type="transmembrane region" description="Helical" evidence="6">
    <location>
        <begin position="125"/>
        <end position="143"/>
    </location>
</feature>
<keyword evidence="3 6" id="KW-1133">Transmembrane helix</keyword>
<sequence>MAWRWDCGMSWPDGLGWEAQTPMAEERRAGATLEAWRALRREERAAASARLNDRLSRWSGFVLVLMLLYMMIGVAPYTHEVTVDALSGASPMSPLNRMIWLGVLGLTLPIMWFRRSEVLALSLRVWPLLLLFVWFGATTRWAIDPTVSNRRFILYLINVVVSIALVAGLREPRRMHAALATACAIMIVIDLISWIALPGLSMTDIGLAAIHNHKNTLGSVMLLSSLVITPYILFGETLKTRLFWGAMFAGCLALLIASKSKTSLAIALSALAATPLLLACLRLRAGAIWAAAAFGVAALLAMGFGWLAWSYAIGQDPMAPLRSVNFTRRTEVWMFALNQFVEHPMRGQGFGSFWDVNPAVQPSLQTDLWFAAETHTNQSHNGYIDLLVTVGAPGLVGALLLLLRWIARGLGLIRQSLRNPTAEYRDALPHALFLGVFPMIFFVHNFMESSYFSANAMLGILILLFGVDIDMRHAPPPERAARAPRPRAAPIAVSPR</sequence>
<accession>A0ABN5ISQ7</accession>
<dbReference type="InterPro" id="IPR007016">
    <property type="entry name" value="O-antigen_ligase-rel_domated"/>
</dbReference>
<evidence type="ECO:0000313" key="9">
    <source>
        <dbReference type="Proteomes" id="UP000240527"/>
    </source>
</evidence>
<feature type="transmembrane region" description="Helical" evidence="6">
    <location>
        <begin position="217"/>
        <end position="234"/>
    </location>
</feature>
<feature type="transmembrane region" description="Helical" evidence="6">
    <location>
        <begin position="427"/>
        <end position="444"/>
    </location>
</feature>
<feature type="compositionally biased region" description="Low complexity" evidence="5">
    <location>
        <begin position="486"/>
        <end position="496"/>
    </location>
</feature>
<evidence type="ECO:0000256" key="6">
    <source>
        <dbReference type="SAM" id="Phobius"/>
    </source>
</evidence>
<reference evidence="8 9" key="1">
    <citation type="journal article" date="2015" name="Biotechnol. Bioeng.">
        <title>Genome sequence and phenotypic characterization of Caulobacter segnis.</title>
        <authorList>
            <person name="Patel S."/>
            <person name="Fletcher B."/>
            <person name="Scott D.C."/>
            <person name="Ely B."/>
        </authorList>
    </citation>
    <scope>NUCLEOTIDE SEQUENCE [LARGE SCALE GENOMIC DNA]</scope>
    <source>
        <strain evidence="8 9">TK0059</strain>
    </source>
</reference>
<dbReference type="Pfam" id="PF04932">
    <property type="entry name" value="Wzy_C"/>
    <property type="match status" value="1"/>
</dbReference>
<feature type="transmembrane region" description="Helical" evidence="6">
    <location>
        <begin position="176"/>
        <end position="197"/>
    </location>
</feature>
<keyword evidence="4 6" id="KW-0472">Membrane</keyword>
<dbReference type="PANTHER" id="PTHR37422">
    <property type="entry name" value="TEICHURONIC ACID BIOSYNTHESIS PROTEIN TUAE"/>
    <property type="match status" value="1"/>
</dbReference>
<dbReference type="InterPro" id="IPR051533">
    <property type="entry name" value="WaaL-like"/>
</dbReference>
<dbReference type="PANTHER" id="PTHR37422:SF13">
    <property type="entry name" value="LIPOPOLYSACCHARIDE BIOSYNTHESIS PROTEIN PA4999-RELATED"/>
    <property type="match status" value="1"/>
</dbReference>
<evidence type="ECO:0000256" key="2">
    <source>
        <dbReference type="ARBA" id="ARBA00022692"/>
    </source>
</evidence>
<dbReference type="Proteomes" id="UP000240527">
    <property type="component" value="Chromosome"/>
</dbReference>
<keyword evidence="2 6" id="KW-0812">Transmembrane</keyword>